<accession>A0A1G6AWT8</accession>
<proteinExistence type="predicted"/>
<feature type="chain" id="PRO_5039273012" evidence="2">
    <location>
        <begin position="23"/>
        <end position="276"/>
    </location>
</feature>
<evidence type="ECO:0000313" key="3">
    <source>
        <dbReference type="EMBL" id="SDB12887.1"/>
    </source>
</evidence>
<dbReference type="OrthoDB" id="9772442at2"/>
<reference evidence="3 4" key="1">
    <citation type="submission" date="2016-10" db="EMBL/GenBank/DDBJ databases">
        <authorList>
            <person name="de Groot N.N."/>
        </authorList>
    </citation>
    <scope>NUCLEOTIDE SEQUENCE [LARGE SCALE GENOMIC DNA]</scope>
    <source>
        <strain evidence="3 4">DSM 3217</strain>
    </source>
</reference>
<protein>
    <submittedName>
        <fullName evidence="3">Uncharacterized protein</fullName>
    </submittedName>
</protein>
<gene>
    <name evidence="3" type="ORF">SAMN02910417_00984</name>
</gene>
<dbReference type="PROSITE" id="PS51257">
    <property type="entry name" value="PROKAR_LIPOPROTEIN"/>
    <property type="match status" value="1"/>
</dbReference>
<dbReference type="EMBL" id="FMXR01000007">
    <property type="protein sequence ID" value="SDB12887.1"/>
    <property type="molecule type" value="Genomic_DNA"/>
</dbReference>
<sequence>MYKKGLVVLLGGCMLVSLVACSKTTTQGDNSATEQEVVSDTATEAENISAEEETVSADAQEEPNAQEQEEVSDQIALIKENKDTWNRADSEGEQYNYTVSDLDHDGYLEITTASMQGTGLYTYFTIYEVNEDKTGLVEQSYDAEEGESLPDIIETTVDTYTMADGTVNYAYTDILRAGPADSYEIIGYLTLGDGKLTITPVATKYEMFETEEESTTTYADAEDKEITEDDYNAAMKNTFTGATKGTQKFLWISEEDWNDDITDQLTSAYETFTGNN</sequence>
<dbReference type="AlphaFoldDB" id="A0A1G6AWT8"/>
<feature type="region of interest" description="Disordered" evidence="1">
    <location>
        <begin position="49"/>
        <end position="71"/>
    </location>
</feature>
<feature type="signal peptide" evidence="2">
    <location>
        <begin position="1"/>
        <end position="22"/>
    </location>
</feature>
<evidence type="ECO:0000313" key="4">
    <source>
        <dbReference type="Proteomes" id="UP000199228"/>
    </source>
</evidence>
<dbReference type="Proteomes" id="UP000199228">
    <property type="component" value="Unassembled WGS sequence"/>
</dbReference>
<name>A0A1G6AWT8_EUBOX</name>
<evidence type="ECO:0000256" key="2">
    <source>
        <dbReference type="SAM" id="SignalP"/>
    </source>
</evidence>
<organism evidence="3 4">
    <name type="scientific">Eubacterium oxidoreducens</name>
    <dbReference type="NCBI Taxonomy" id="1732"/>
    <lineage>
        <taxon>Bacteria</taxon>
        <taxon>Bacillati</taxon>
        <taxon>Bacillota</taxon>
        <taxon>Clostridia</taxon>
        <taxon>Eubacteriales</taxon>
        <taxon>Eubacteriaceae</taxon>
        <taxon>Eubacterium</taxon>
    </lineage>
</organism>
<dbReference type="STRING" id="1732.SAMN02910417_00984"/>
<evidence type="ECO:0000256" key="1">
    <source>
        <dbReference type="SAM" id="MobiDB-lite"/>
    </source>
</evidence>
<dbReference type="RefSeq" id="WP_090172839.1">
    <property type="nucleotide sequence ID" value="NZ_FMXR01000007.1"/>
</dbReference>
<keyword evidence="2" id="KW-0732">Signal</keyword>
<keyword evidence="4" id="KW-1185">Reference proteome</keyword>
<feature type="compositionally biased region" description="Acidic residues" evidence="1">
    <location>
        <begin position="49"/>
        <end position="61"/>
    </location>
</feature>